<keyword evidence="3" id="KW-1185">Reference proteome</keyword>
<evidence type="ECO:0000313" key="3">
    <source>
        <dbReference type="Proteomes" id="UP001519271"/>
    </source>
</evidence>
<name>A0ABS4G585_9CLOT</name>
<reference evidence="2 3" key="1">
    <citation type="submission" date="2021-03" db="EMBL/GenBank/DDBJ databases">
        <title>Genomic Encyclopedia of Type Strains, Phase IV (KMG-IV): sequencing the most valuable type-strain genomes for metagenomic binning, comparative biology and taxonomic classification.</title>
        <authorList>
            <person name="Goeker M."/>
        </authorList>
    </citation>
    <scope>NUCLEOTIDE SEQUENCE [LARGE SCALE GENOMIC DNA]</scope>
    <source>
        <strain evidence="2 3">DSM 6139</strain>
    </source>
</reference>
<comment type="caution">
    <text evidence="2">The sequence shown here is derived from an EMBL/GenBank/DDBJ whole genome shotgun (WGS) entry which is preliminary data.</text>
</comment>
<organism evidence="2 3">
    <name type="scientific">Youngiibacter multivorans</name>
    <dbReference type="NCBI Taxonomy" id="937251"/>
    <lineage>
        <taxon>Bacteria</taxon>
        <taxon>Bacillati</taxon>
        <taxon>Bacillota</taxon>
        <taxon>Clostridia</taxon>
        <taxon>Eubacteriales</taxon>
        <taxon>Clostridiaceae</taxon>
        <taxon>Youngiibacter</taxon>
    </lineage>
</organism>
<accession>A0ABS4G585</accession>
<proteinExistence type="predicted"/>
<dbReference type="Proteomes" id="UP001519271">
    <property type="component" value="Unassembled WGS sequence"/>
</dbReference>
<evidence type="ECO:0000256" key="1">
    <source>
        <dbReference type="SAM" id="Phobius"/>
    </source>
</evidence>
<keyword evidence="1" id="KW-1133">Transmembrane helix</keyword>
<keyword evidence="1" id="KW-0812">Transmembrane</keyword>
<sequence>MVDMVRMKRLMQKYPRMNHFVLPFVSHAGAAFFVSDLPWKAF</sequence>
<evidence type="ECO:0000313" key="2">
    <source>
        <dbReference type="EMBL" id="MBP1919722.1"/>
    </source>
</evidence>
<dbReference type="RefSeq" id="WP_280922320.1">
    <property type="nucleotide sequence ID" value="NZ_JAGGKC010000018.1"/>
</dbReference>
<protein>
    <submittedName>
        <fullName evidence="2">Uncharacterized protein</fullName>
    </submittedName>
</protein>
<keyword evidence="1" id="KW-0472">Membrane</keyword>
<feature type="transmembrane region" description="Helical" evidence="1">
    <location>
        <begin position="20"/>
        <end position="39"/>
    </location>
</feature>
<dbReference type="EMBL" id="JAGGKC010000018">
    <property type="protein sequence ID" value="MBP1919722.1"/>
    <property type="molecule type" value="Genomic_DNA"/>
</dbReference>
<gene>
    <name evidence="2" type="ORF">J2Z34_002218</name>
</gene>